<reference evidence="2 3" key="1">
    <citation type="submission" date="2023-08" db="EMBL/GenBank/DDBJ databases">
        <title>Pathogen: clinical or host-associated sample.</title>
        <authorList>
            <person name="Hergert J."/>
            <person name="Casey R."/>
            <person name="Wagner J."/>
            <person name="Young E.L."/>
            <person name="Oakeson K.F."/>
        </authorList>
    </citation>
    <scope>NUCLEOTIDE SEQUENCE [LARGE SCALE GENOMIC DNA]</scope>
    <source>
        <strain evidence="2 3">1760953</strain>
        <plasmid evidence="2 3">unnamed1</plasmid>
    </source>
</reference>
<dbReference type="GO" id="GO:0005737">
    <property type="term" value="C:cytoplasm"/>
    <property type="evidence" value="ECO:0007669"/>
    <property type="project" value="TreeGrafter"/>
</dbReference>
<proteinExistence type="predicted"/>
<dbReference type="Proteomes" id="UP001234585">
    <property type="component" value="Plasmid unnamed1"/>
</dbReference>
<evidence type="ECO:0000313" key="3">
    <source>
        <dbReference type="Proteomes" id="UP001234585"/>
    </source>
</evidence>
<keyword evidence="3" id="KW-1185">Reference proteome</keyword>
<dbReference type="InterPro" id="IPR051783">
    <property type="entry name" value="NAD(P)-dependent_oxidoreduct"/>
</dbReference>
<dbReference type="SUPFAM" id="SSF51735">
    <property type="entry name" value="NAD(P)-binding Rossmann-fold domains"/>
    <property type="match status" value="1"/>
</dbReference>
<organism evidence="2 3">
    <name type="scientific">Shinella sumterensis</name>
    <dbReference type="NCBI Taxonomy" id="1967501"/>
    <lineage>
        <taxon>Bacteria</taxon>
        <taxon>Pseudomonadati</taxon>
        <taxon>Pseudomonadota</taxon>
        <taxon>Alphaproteobacteria</taxon>
        <taxon>Hyphomicrobiales</taxon>
        <taxon>Rhizobiaceae</taxon>
        <taxon>Shinella</taxon>
    </lineage>
</organism>
<dbReference type="GO" id="GO:0004029">
    <property type="term" value="F:aldehyde dehydrogenase (NAD+) activity"/>
    <property type="evidence" value="ECO:0007669"/>
    <property type="project" value="TreeGrafter"/>
</dbReference>
<gene>
    <name evidence="2" type="ORF">Q9313_23475</name>
</gene>
<accession>A0AA50CPF3</accession>
<feature type="domain" description="NAD-dependent epimerase/dehydratase" evidence="1">
    <location>
        <begin position="3"/>
        <end position="218"/>
    </location>
</feature>
<dbReference type="Gene3D" id="3.40.50.720">
    <property type="entry name" value="NAD(P)-binding Rossmann-like Domain"/>
    <property type="match status" value="1"/>
</dbReference>
<dbReference type="PANTHER" id="PTHR48079:SF6">
    <property type="entry name" value="NAD(P)-BINDING DOMAIN-CONTAINING PROTEIN-RELATED"/>
    <property type="match status" value="1"/>
</dbReference>
<evidence type="ECO:0000259" key="1">
    <source>
        <dbReference type="Pfam" id="PF01370"/>
    </source>
</evidence>
<geneLocation type="plasmid" evidence="2 3">
    <name>unnamed1</name>
</geneLocation>
<sequence length="302" mass="31609">MRVFLTGATGFIGSRILGELLAGGHEVIGLTRSDAGANELARAGASAHIATLDDPARLARGAENADAVIHTAFDHDFTNFVANCEKDRRVIAALGSVLKGSDRPMLITSGVGLGNPGNGEPAREDVFDAHHRNPRIASELAGQEQLEAGVNIGVVRLPQVHDTVKQGLISPYIATAREKGVAAYVGEGANRWAAAHVSDVAALYVLALARAERGARYNAVAEEGIAMRDIVGVIAAGLGLPVVSLSPDEAERHFGWLSLFAAADISATSVLTRQKLGWVPTGPGLLDDLRAMNFSMLDAIAN</sequence>
<dbReference type="EMBL" id="CP132303">
    <property type="protein sequence ID" value="WLR99725.1"/>
    <property type="molecule type" value="Genomic_DNA"/>
</dbReference>
<evidence type="ECO:0000313" key="2">
    <source>
        <dbReference type="EMBL" id="WLR99725.1"/>
    </source>
</evidence>
<dbReference type="InterPro" id="IPR036291">
    <property type="entry name" value="NAD(P)-bd_dom_sf"/>
</dbReference>
<dbReference type="PANTHER" id="PTHR48079">
    <property type="entry name" value="PROTEIN YEEZ"/>
    <property type="match status" value="1"/>
</dbReference>
<dbReference type="InterPro" id="IPR001509">
    <property type="entry name" value="Epimerase_deHydtase"/>
</dbReference>
<dbReference type="CDD" id="cd05262">
    <property type="entry name" value="SDR_a7"/>
    <property type="match status" value="1"/>
</dbReference>
<dbReference type="Pfam" id="PF01370">
    <property type="entry name" value="Epimerase"/>
    <property type="match status" value="1"/>
</dbReference>
<keyword evidence="2" id="KW-0614">Plasmid</keyword>
<dbReference type="RefSeq" id="WP_306039017.1">
    <property type="nucleotide sequence ID" value="NZ_CP132303.1"/>
</dbReference>
<protein>
    <submittedName>
        <fullName evidence="2">SDR family oxidoreductase</fullName>
    </submittedName>
</protein>
<name>A0AA50CPF3_9HYPH</name>
<dbReference type="AlphaFoldDB" id="A0AA50CPF3"/>